<sequence>MNSTRLQNIANRIGFNIGVTPFLYLGVPIFRGKPKASHLRPIADKVKIKLSAWKASLLSLAGRVQLIKSVIHGMLMHTFLIYSWPMLNLPQNSQLQLISKVESFIHEVQWQLCSQLMGLVLKYLKHQLASHQLRNNVEYLNQARFNNVKPCLRSAKAFIMSNTVISGNATKATSTNSMSDFLVIKAFNVKINSPKAPSIKEIFWMPPKSLDKMQHGRGSN</sequence>
<dbReference type="PANTHER" id="PTHR33116">
    <property type="entry name" value="REVERSE TRANSCRIPTASE ZINC-BINDING DOMAIN-CONTAINING PROTEIN-RELATED-RELATED"/>
    <property type="match status" value="1"/>
</dbReference>
<keyword evidence="2" id="KW-0695">RNA-directed DNA polymerase</keyword>
<keyword evidence="1" id="KW-0812">Transmembrane</keyword>
<name>A0A392M8P4_9FABA</name>
<dbReference type="GO" id="GO:0003964">
    <property type="term" value="F:RNA-directed DNA polymerase activity"/>
    <property type="evidence" value="ECO:0007669"/>
    <property type="project" value="UniProtKB-KW"/>
</dbReference>
<evidence type="ECO:0000313" key="3">
    <source>
        <dbReference type="Proteomes" id="UP000265520"/>
    </source>
</evidence>
<proteinExistence type="predicted"/>
<keyword evidence="1" id="KW-1133">Transmembrane helix</keyword>
<organism evidence="2 3">
    <name type="scientific">Trifolium medium</name>
    <dbReference type="NCBI Taxonomy" id="97028"/>
    <lineage>
        <taxon>Eukaryota</taxon>
        <taxon>Viridiplantae</taxon>
        <taxon>Streptophyta</taxon>
        <taxon>Embryophyta</taxon>
        <taxon>Tracheophyta</taxon>
        <taxon>Spermatophyta</taxon>
        <taxon>Magnoliopsida</taxon>
        <taxon>eudicotyledons</taxon>
        <taxon>Gunneridae</taxon>
        <taxon>Pentapetalae</taxon>
        <taxon>rosids</taxon>
        <taxon>fabids</taxon>
        <taxon>Fabales</taxon>
        <taxon>Fabaceae</taxon>
        <taxon>Papilionoideae</taxon>
        <taxon>50 kb inversion clade</taxon>
        <taxon>NPAAA clade</taxon>
        <taxon>Hologalegina</taxon>
        <taxon>IRL clade</taxon>
        <taxon>Trifolieae</taxon>
        <taxon>Trifolium</taxon>
    </lineage>
</organism>
<dbReference type="Proteomes" id="UP000265520">
    <property type="component" value="Unassembled WGS sequence"/>
</dbReference>
<comment type="caution">
    <text evidence="2">The sequence shown here is derived from an EMBL/GenBank/DDBJ whole genome shotgun (WGS) entry which is preliminary data.</text>
</comment>
<evidence type="ECO:0000256" key="1">
    <source>
        <dbReference type="SAM" id="Phobius"/>
    </source>
</evidence>
<gene>
    <name evidence="2" type="ORF">A2U01_0003973</name>
</gene>
<feature type="transmembrane region" description="Helical" evidence="1">
    <location>
        <begin position="12"/>
        <end position="30"/>
    </location>
</feature>
<protein>
    <submittedName>
        <fullName evidence="2">RNA-directed DNA polymerase (Reverse transcriptase)</fullName>
    </submittedName>
</protein>
<keyword evidence="2" id="KW-0548">Nucleotidyltransferase</keyword>
<keyword evidence="1" id="KW-0472">Membrane</keyword>
<evidence type="ECO:0000313" key="2">
    <source>
        <dbReference type="EMBL" id="MCH83158.1"/>
    </source>
</evidence>
<dbReference type="EMBL" id="LXQA010004740">
    <property type="protein sequence ID" value="MCH83158.1"/>
    <property type="molecule type" value="Genomic_DNA"/>
</dbReference>
<reference evidence="2 3" key="1">
    <citation type="journal article" date="2018" name="Front. Plant Sci.">
        <title>Red Clover (Trifolium pratense) and Zigzag Clover (T. medium) - A Picture of Genomic Similarities and Differences.</title>
        <authorList>
            <person name="Dluhosova J."/>
            <person name="Istvanek J."/>
            <person name="Nedelnik J."/>
            <person name="Repkova J."/>
        </authorList>
    </citation>
    <scope>NUCLEOTIDE SEQUENCE [LARGE SCALE GENOMIC DNA]</scope>
    <source>
        <strain evidence="3">cv. 10/8</strain>
        <tissue evidence="2">Leaf</tissue>
    </source>
</reference>
<dbReference type="AlphaFoldDB" id="A0A392M8P4"/>
<accession>A0A392M8P4</accession>
<dbReference type="PANTHER" id="PTHR33116:SF80">
    <property type="entry name" value="REVERSE TRANSCRIPTASE ZINC-BINDING DOMAIN-CONTAINING PROTEIN"/>
    <property type="match status" value="1"/>
</dbReference>
<keyword evidence="2" id="KW-0808">Transferase</keyword>
<keyword evidence="3" id="KW-1185">Reference proteome</keyword>
<feature type="non-terminal residue" evidence="2">
    <location>
        <position position="220"/>
    </location>
</feature>